<evidence type="ECO:0000256" key="5">
    <source>
        <dbReference type="SAM" id="MobiDB-lite"/>
    </source>
</evidence>
<name>A0A0D1CKJ3_9RHOB</name>
<dbReference type="PROSITE" id="PS50885">
    <property type="entry name" value="HAMP"/>
    <property type="match status" value="2"/>
</dbReference>
<dbReference type="CDD" id="cd11386">
    <property type="entry name" value="MCP_signal"/>
    <property type="match status" value="1"/>
</dbReference>
<dbReference type="Proteomes" id="UP000032232">
    <property type="component" value="Unassembled WGS sequence"/>
</dbReference>
<evidence type="ECO:0000256" key="1">
    <source>
        <dbReference type="ARBA" id="ARBA00022500"/>
    </source>
</evidence>
<evidence type="ECO:0000256" key="3">
    <source>
        <dbReference type="PROSITE-ProRule" id="PRU00284"/>
    </source>
</evidence>
<dbReference type="Gene3D" id="1.10.287.950">
    <property type="entry name" value="Methyl-accepting chemotaxis protein"/>
    <property type="match status" value="1"/>
</dbReference>
<dbReference type="InterPro" id="IPR004090">
    <property type="entry name" value="Chemotax_Me-accpt_rcpt"/>
</dbReference>
<evidence type="ECO:0000259" key="8">
    <source>
        <dbReference type="PROSITE" id="PS50885"/>
    </source>
</evidence>
<keyword evidence="6" id="KW-0812">Transmembrane</keyword>
<dbReference type="GO" id="GO:0006935">
    <property type="term" value="P:chemotaxis"/>
    <property type="evidence" value="ECO:0007669"/>
    <property type="project" value="UniProtKB-KW"/>
</dbReference>
<evidence type="ECO:0000256" key="2">
    <source>
        <dbReference type="ARBA" id="ARBA00029447"/>
    </source>
</evidence>
<dbReference type="SUPFAM" id="SSF58104">
    <property type="entry name" value="Methyl-accepting chemotaxis protein (MCP) signaling domain"/>
    <property type="match status" value="1"/>
</dbReference>
<dbReference type="InterPro" id="IPR003660">
    <property type="entry name" value="HAMP_dom"/>
</dbReference>
<dbReference type="InterPro" id="IPR004089">
    <property type="entry name" value="MCPsignal_dom"/>
</dbReference>
<keyword evidence="6" id="KW-1133">Transmembrane helix</keyword>
<dbReference type="InterPro" id="IPR051310">
    <property type="entry name" value="MCP_chemotaxis"/>
</dbReference>
<dbReference type="PROSITE" id="PS50111">
    <property type="entry name" value="CHEMOTAXIS_TRANSDUC_2"/>
    <property type="match status" value="1"/>
</dbReference>
<dbReference type="PANTHER" id="PTHR43531">
    <property type="entry name" value="PROTEIN ICFG"/>
    <property type="match status" value="1"/>
</dbReference>
<dbReference type="GO" id="GO:0007165">
    <property type="term" value="P:signal transduction"/>
    <property type="evidence" value="ECO:0007669"/>
    <property type="project" value="UniProtKB-KW"/>
</dbReference>
<proteinExistence type="inferred from homology"/>
<feature type="region of interest" description="Disordered" evidence="5">
    <location>
        <begin position="619"/>
        <end position="641"/>
    </location>
</feature>
<dbReference type="STRING" id="935700.jaqu_30190"/>
<feature type="coiled-coil region" evidence="4">
    <location>
        <begin position="219"/>
        <end position="256"/>
    </location>
</feature>
<evidence type="ECO:0000256" key="6">
    <source>
        <dbReference type="SAM" id="Phobius"/>
    </source>
</evidence>
<feature type="domain" description="HAMP" evidence="8">
    <location>
        <begin position="169"/>
        <end position="221"/>
    </location>
</feature>
<dbReference type="EMBL" id="JYFE01000054">
    <property type="protein sequence ID" value="KIT15272.1"/>
    <property type="molecule type" value="Genomic_DNA"/>
</dbReference>
<keyword evidence="4" id="KW-0175">Coiled coil</keyword>
<dbReference type="PRINTS" id="PR00260">
    <property type="entry name" value="CHEMTRNSDUCR"/>
</dbReference>
<gene>
    <name evidence="9" type="primary">trg_1</name>
    <name evidence="9" type="ORF">jaqu_30190</name>
</gene>
<accession>A0A0D1CKJ3</accession>
<sequence>MLAVLVLSSVAMLSIFTPLMRSAFITQAQEDLRHRSDLLTRAITASVVDEGQLTEKVAVSFAHDLPPQLIDIQIRTNAGSPLLDAGHGSGSRGDAFDSGALSSPSDGVSEFKVRQPVTNENGDLFGTAEFAWNIGPARAAVDQLVRTAWLMVGITIALGSILIAYVIHQTVARPIRQTVEAMQDLTDDRHDVPLPETEIAELKAMNRTLTLFRVTLLERIAYARRSAEAEARAAQLEAERRAAEARERAASSAEEARYRASTEAAREAEEALIADLTRVLGRASNGDFSVRMKPAPNGGGADVPNLVNALLERVEIGIDDISVVLSRLAEGDVRARMEGEHKGAFARLQDDVNAAATQLDEALAEVFRRATDVLGDSSDLMVAATDLSDRTERTARTVAETTKALDGMARTIKQTAHLASGARTSASEAEGDARQSDAVVRDAITAMEQIRDFSERISATLAIIDDIAFQTNLLALNAGVEAARAGNAGQGFAVVASEIRALARRVAISAHEIGDLVHESSARIEDGVSRVDRTGETLEALGRRIRTIGGQIDEIADAASGQAVSASNMNEAMVEIDHATQQNAAMFEETAAANKSLKAAASHMLGLVSKFRTSLRQSDADWAGPAEGVQTGRQMVPPSAP</sequence>
<dbReference type="SMART" id="SM00304">
    <property type="entry name" value="HAMP"/>
    <property type="match status" value="2"/>
</dbReference>
<dbReference type="PANTHER" id="PTHR43531:SF11">
    <property type="entry name" value="METHYL-ACCEPTING CHEMOTAXIS PROTEIN 3"/>
    <property type="match status" value="1"/>
</dbReference>
<dbReference type="Gene3D" id="6.10.340.10">
    <property type="match status" value="1"/>
</dbReference>
<feature type="region of interest" description="Disordered" evidence="5">
    <location>
        <begin position="86"/>
        <end position="109"/>
    </location>
</feature>
<comment type="similarity">
    <text evidence="2">Belongs to the methyl-accepting chemotaxis (MCP) protein family.</text>
</comment>
<dbReference type="GO" id="GO:0004888">
    <property type="term" value="F:transmembrane signaling receptor activity"/>
    <property type="evidence" value="ECO:0007669"/>
    <property type="project" value="InterPro"/>
</dbReference>
<feature type="domain" description="Methyl-accepting transducer" evidence="7">
    <location>
        <begin position="369"/>
        <end position="598"/>
    </location>
</feature>
<evidence type="ECO:0000313" key="9">
    <source>
        <dbReference type="EMBL" id="KIT15272.1"/>
    </source>
</evidence>
<reference evidence="9 10" key="1">
    <citation type="submission" date="2015-02" db="EMBL/GenBank/DDBJ databases">
        <title>Genome Sequence of Jannaschia aquimarina DSM28248, a member of the Roseobacter clade.</title>
        <authorList>
            <person name="Voget S."/>
            <person name="Daniel R."/>
        </authorList>
    </citation>
    <scope>NUCLEOTIDE SEQUENCE [LARGE SCALE GENOMIC DNA]</scope>
    <source>
        <strain evidence="9 10">GSW-M26</strain>
    </source>
</reference>
<dbReference type="Pfam" id="PF00015">
    <property type="entry name" value="MCPsignal"/>
    <property type="match status" value="1"/>
</dbReference>
<evidence type="ECO:0000259" key="7">
    <source>
        <dbReference type="PROSITE" id="PS50111"/>
    </source>
</evidence>
<dbReference type="GO" id="GO:0016020">
    <property type="term" value="C:membrane"/>
    <property type="evidence" value="ECO:0007669"/>
    <property type="project" value="InterPro"/>
</dbReference>
<keyword evidence="3" id="KW-0807">Transducer</keyword>
<keyword evidence="6" id="KW-0472">Membrane</keyword>
<evidence type="ECO:0000313" key="10">
    <source>
        <dbReference type="Proteomes" id="UP000032232"/>
    </source>
</evidence>
<feature type="domain" description="HAMP" evidence="8">
    <location>
        <begin position="318"/>
        <end position="364"/>
    </location>
</feature>
<keyword evidence="10" id="KW-1185">Reference proteome</keyword>
<evidence type="ECO:0000256" key="4">
    <source>
        <dbReference type="SAM" id="Coils"/>
    </source>
</evidence>
<comment type="caution">
    <text evidence="9">The sequence shown here is derived from an EMBL/GenBank/DDBJ whole genome shotgun (WGS) entry which is preliminary data.</text>
</comment>
<dbReference type="SMART" id="SM00283">
    <property type="entry name" value="MA"/>
    <property type="match status" value="1"/>
</dbReference>
<feature type="transmembrane region" description="Helical" evidence="6">
    <location>
        <begin position="148"/>
        <end position="167"/>
    </location>
</feature>
<keyword evidence="1" id="KW-0145">Chemotaxis</keyword>
<dbReference type="Pfam" id="PF18947">
    <property type="entry name" value="HAMP_2"/>
    <property type="match status" value="1"/>
</dbReference>
<dbReference type="AlphaFoldDB" id="A0A0D1CKJ3"/>
<dbReference type="PATRIC" id="fig|935700.4.peg.3122"/>
<organism evidence="9 10">
    <name type="scientific">Jannaschia aquimarina</name>
    <dbReference type="NCBI Taxonomy" id="935700"/>
    <lineage>
        <taxon>Bacteria</taxon>
        <taxon>Pseudomonadati</taxon>
        <taxon>Pseudomonadota</taxon>
        <taxon>Alphaproteobacteria</taxon>
        <taxon>Rhodobacterales</taxon>
        <taxon>Roseobacteraceae</taxon>
        <taxon>Jannaschia</taxon>
    </lineage>
</organism>
<protein>
    <submittedName>
        <fullName evidence="9">Trg_1 protein</fullName>
    </submittedName>
</protein>